<gene>
    <name evidence="1" type="ORF">BD410DRAFT_552655</name>
</gene>
<proteinExistence type="predicted"/>
<dbReference type="VEuPathDB" id="FungiDB:BD410DRAFT_552655"/>
<name>A0A4Y7PD82_9AGAM</name>
<keyword evidence="2" id="KW-1185">Reference proteome</keyword>
<dbReference type="OrthoDB" id="2596766at2759"/>
<dbReference type="Proteomes" id="UP000294933">
    <property type="component" value="Unassembled WGS sequence"/>
</dbReference>
<evidence type="ECO:0000313" key="1">
    <source>
        <dbReference type="EMBL" id="TDL13213.1"/>
    </source>
</evidence>
<feature type="non-terminal residue" evidence="1">
    <location>
        <position position="1"/>
    </location>
</feature>
<evidence type="ECO:0000313" key="2">
    <source>
        <dbReference type="Proteomes" id="UP000294933"/>
    </source>
</evidence>
<reference evidence="1 2" key="1">
    <citation type="submission" date="2018-06" db="EMBL/GenBank/DDBJ databases">
        <title>A transcriptomic atlas of mushroom development highlights an independent origin of complex multicellularity.</title>
        <authorList>
            <consortium name="DOE Joint Genome Institute"/>
            <person name="Krizsan K."/>
            <person name="Almasi E."/>
            <person name="Merenyi Z."/>
            <person name="Sahu N."/>
            <person name="Viragh M."/>
            <person name="Koszo T."/>
            <person name="Mondo S."/>
            <person name="Kiss B."/>
            <person name="Balint B."/>
            <person name="Kues U."/>
            <person name="Barry K."/>
            <person name="Hegedus J.C."/>
            <person name="Henrissat B."/>
            <person name="Johnson J."/>
            <person name="Lipzen A."/>
            <person name="Ohm R."/>
            <person name="Nagy I."/>
            <person name="Pangilinan J."/>
            <person name="Yan J."/>
            <person name="Xiong Y."/>
            <person name="Grigoriev I.V."/>
            <person name="Hibbett D.S."/>
            <person name="Nagy L.G."/>
        </authorList>
    </citation>
    <scope>NUCLEOTIDE SEQUENCE [LARGE SCALE GENOMIC DNA]</scope>
    <source>
        <strain evidence="1 2">SZMC22713</strain>
    </source>
</reference>
<accession>A0A4Y7PD82</accession>
<organism evidence="1 2">
    <name type="scientific">Rickenella mellea</name>
    <dbReference type="NCBI Taxonomy" id="50990"/>
    <lineage>
        <taxon>Eukaryota</taxon>
        <taxon>Fungi</taxon>
        <taxon>Dikarya</taxon>
        <taxon>Basidiomycota</taxon>
        <taxon>Agaricomycotina</taxon>
        <taxon>Agaricomycetes</taxon>
        <taxon>Hymenochaetales</taxon>
        <taxon>Rickenellaceae</taxon>
        <taxon>Rickenella</taxon>
    </lineage>
</organism>
<sequence>ATTLSEVIHVPTSRCNLISQTALDKKGVTSHSGDGHIALIYNQCLIMEGEIRGDLYKMNVSTVTAQLNSKPDPLSIAINAINASDRGDFYIA</sequence>
<dbReference type="EMBL" id="ML170842">
    <property type="protein sequence ID" value="TDL13213.1"/>
    <property type="molecule type" value="Genomic_DNA"/>
</dbReference>
<dbReference type="AlphaFoldDB" id="A0A4Y7PD82"/>
<protein>
    <submittedName>
        <fullName evidence="1">Uncharacterized protein</fullName>
    </submittedName>
</protein>